<dbReference type="KEGG" id="hro:HELRODRAFT_170263"/>
<feature type="domain" description="EF-hand" evidence="3">
    <location>
        <begin position="132"/>
        <end position="160"/>
    </location>
</feature>
<dbReference type="PROSITE" id="PS00018">
    <property type="entry name" value="EF_HAND_1"/>
    <property type="match status" value="3"/>
</dbReference>
<keyword evidence="6" id="KW-1185">Reference proteome</keyword>
<dbReference type="SUPFAM" id="SSF47473">
    <property type="entry name" value="EF-hand"/>
    <property type="match status" value="1"/>
</dbReference>
<evidence type="ECO:0000256" key="1">
    <source>
        <dbReference type="ARBA" id="ARBA00022737"/>
    </source>
</evidence>
<dbReference type="Pfam" id="PF13499">
    <property type="entry name" value="EF-hand_7"/>
    <property type="match status" value="2"/>
</dbReference>
<dbReference type="InterPro" id="IPR018247">
    <property type="entry name" value="EF_Hand_1_Ca_BS"/>
</dbReference>
<evidence type="ECO:0000313" key="5">
    <source>
        <dbReference type="EnsemblMetazoa" id="HelroP170263"/>
    </source>
</evidence>
<protein>
    <recommendedName>
        <fullName evidence="3">EF-hand domain-containing protein</fullName>
    </recommendedName>
</protein>
<reference evidence="5" key="3">
    <citation type="submission" date="2015-06" db="UniProtKB">
        <authorList>
            <consortium name="EnsemblMetazoa"/>
        </authorList>
    </citation>
    <scope>IDENTIFICATION</scope>
</reference>
<keyword evidence="1" id="KW-0677">Repeat</keyword>
<dbReference type="PROSITE" id="PS50222">
    <property type="entry name" value="EF_HAND_2"/>
    <property type="match status" value="4"/>
</dbReference>
<dbReference type="PANTHER" id="PTHR23048">
    <property type="entry name" value="MYOSIN LIGHT CHAIN 1, 3"/>
    <property type="match status" value="1"/>
</dbReference>
<dbReference type="eggNOG" id="KOG0027">
    <property type="taxonomic scope" value="Eukaryota"/>
</dbReference>
<dbReference type="AlphaFoldDB" id="T1F2U7"/>
<dbReference type="RefSeq" id="XP_009014331.1">
    <property type="nucleotide sequence ID" value="XM_009016083.1"/>
</dbReference>
<evidence type="ECO:0000313" key="6">
    <source>
        <dbReference type="Proteomes" id="UP000015101"/>
    </source>
</evidence>
<dbReference type="CDD" id="cd00051">
    <property type="entry name" value="EFh"/>
    <property type="match status" value="1"/>
</dbReference>
<dbReference type="EnsemblMetazoa" id="HelroT170263">
    <property type="protein sequence ID" value="HelroP170263"/>
    <property type="gene ID" value="HelroG170263"/>
</dbReference>
<reference evidence="4 6" key="2">
    <citation type="journal article" date="2013" name="Nature">
        <title>Insights into bilaterian evolution from three spiralian genomes.</title>
        <authorList>
            <person name="Simakov O."/>
            <person name="Marletaz F."/>
            <person name="Cho S.J."/>
            <person name="Edsinger-Gonzales E."/>
            <person name="Havlak P."/>
            <person name="Hellsten U."/>
            <person name="Kuo D.H."/>
            <person name="Larsson T."/>
            <person name="Lv J."/>
            <person name="Arendt D."/>
            <person name="Savage R."/>
            <person name="Osoegawa K."/>
            <person name="de Jong P."/>
            <person name="Grimwood J."/>
            <person name="Chapman J.A."/>
            <person name="Shapiro H."/>
            <person name="Aerts A."/>
            <person name="Otillar R.P."/>
            <person name="Terry A.Y."/>
            <person name="Boore J.L."/>
            <person name="Grigoriev I.V."/>
            <person name="Lindberg D.R."/>
            <person name="Seaver E.C."/>
            <person name="Weisblat D.A."/>
            <person name="Putnam N.H."/>
            <person name="Rokhsar D.S."/>
        </authorList>
    </citation>
    <scope>NUCLEOTIDE SEQUENCE</scope>
</reference>
<feature type="domain" description="EF-hand" evidence="3">
    <location>
        <begin position="14"/>
        <end position="49"/>
    </location>
</feature>
<dbReference type="STRING" id="6412.T1F2U7"/>
<reference evidence="6" key="1">
    <citation type="submission" date="2012-12" db="EMBL/GenBank/DDBJ databases">
        <authorList>
            <person name="Hellsten U."/>
            <person name="Grimwood J."/>
            <person name="Chapman J.A."/>
            <person name="Shapiro H."/>
            <person name="Aerts A."/>
            <person name="Otillar R.P."/>
            <person name="Terry A.Y."/>
            <person name="Boore J.L."/>
            <person name="Simakov O."/>
            <person name="Marletaz F."/>
            <person name="Cho S.-J."/>
            <person name="Edsinger-Gonzales E."/>
            <person name="Havlak P."/>
            <person name="Kuo D.-H."/>
            <person name="Larsson T."/>
            <person name="Lv J."/>
            <person name="Arendt D."/>
            <person name="Savage R."/>
            <person name="Osoegawa K."/>
            <person name="de Jong P."/>
            <person name="Lindberg D.R."/>
            <person name="Seaver E.C."/>
            <person name="Weisblat D.A."/>
            <person name="Putnam N.H."/>
            <person name="Grigoriev I.V."/>
            <person name="Rokhsar D.S."/>
        </authorList>
    </citation>
    <scope>NUCLEOTIDE SEQUENCE</scope>
</reference>
<dbReference type="EMBL" id="AMQM01003500">
    <property type="status" value="NOT_ANNOTATED_CDS"/>
    <property type="molecule type" value="Genomic_DNA"/>
</dbReference>
<dbReference type="GO" id="GO:0005509">
    <property type="term" value="F:calcium ion binding"/>
    <property type="evidence" value="ECO:0007669"/>
    <property type="project" value="InterPro"/>
</dbReference>
<dbReference type="GeneID" id="20203146"/>
<dbReference type="Gene3D" id="1.10.238.10">
    <property type="entry name" value="EF-hand"/>
    <property type="match status" value="2"/>
</dbReference>
<evidence type="ECO:0000256" key="2">
    <source>
        <dbReference type="ARBA" id="ARBA00022837"/>
    </source>
</evidence>
<organism evidence="5 6">
    <name type="scientific">Helobdella robusta</name>
    <name type="common">Californian leech</name>
    <dbReference type="NCBI Taxonomy" id="6412"/>
    <lineage>
        <taxon>Eukaryota</taxon>
        <taxon>Metazoa</taxon>
        <taxon>Spiralia</taxon>
        <taxon>Lophotrochozoa</taxon>
        <taxon>Annelida</taxon>
        <taxon>Clitellata</taxon>
        <taxon>Hirudinea</taxon>
        <taxon>Rhynchobdellida</taxon>
        <taxon>Glossiphoniidae</taxon>
        <taxon>Helobdella</taxon>
    </lineage>
</organism>
<dbReference type="PANTHER" id="PTHR23048:SF59">
    <property type="entry name" value="EF-HAND SUPERFAMILY PROTEIN"/>
    <property type="match status" value="1"/>
</dbReference>
<sequence length="160" mass="18167">MLQLPSVSDHLSSKNIEELKEVFQLFDTDKDGSITSRELKTVLNALRIDTTDQETKDMISSIDLDGDGTVDFDEFLRMMSGAYSGKSEDQSNLEKAEQEELRHAFQVFDIDGNGYIDARELKITMSKLGENLSDREVKRMMKMADRNNDGKIDYEGIISL</sequence>
<evidence type="ECO:0000259" key="3">
    <source>
        <dbReference type="PROSITE" id="PS50222"/>
    </source>
</evidence>
<feature type="domain" description="EF-hand" evidence="3">
    <location>
        <begin position="50"/>
        <end position="85"/>
    </location>
</feature>
<name>T1F2U7_HELRO</name>
<proteinExistence type="predicted"/>
<dbReference type="SMART" id="SM00054">
    <property type="entry name" value="EFh"/>
    <property type="match status" value="4"/>
</dbReference>
<dbReference type="OMA" id="RMMKMAD"/>
<dbReference type="OrthoDB" id="428774at2759"/>
<feature type="domain" description="EF-hand" evidence="3">
    <location>
        <begin position="96"/>
        <end position="131"/>
    </location>
</feature>
<gene>
    <name evidence="5" type="primary">20203146</name>
    <name evidence="4" type="ORF">HELRODRAFT_170263</name>
</gene>
<dbReference type="InParanoid" id="T1F2U7"/>
<dbReference type="CTD" id="20203146"/>
<dbReference type="Proteomes" id="UP000015101">
    <property type="component" value="Unassembled WGS sequence"/>
</dbReference>
<dbReference type="InterPro" id="IPR011992">
    <property type="entry name" value="EF-hand-dom_pair"/>
</dbReference>
<dbReference type="InterPro" id="IPR002048">
    <property type="entry name" value="EF_hand_dom"/>
</dbReference>
<keyword evidence="2" id="KW-0106">Calcium</keyword>
<dbReference type="EMBL" id="KB096183">
    <property type="protein sequence ID" value="ESO07720.1"/>
    <property type="molecule type" value="Genomic_DNA"/>
</dbReference>
<evidence type="ECO:0000313" key="4">
    <source>
        <dbReference type="EMBL" id="ESO07720.1"/>
    </source>
</evidence>
<dbReference type="InterPro" id="IPR050230">
    <property type="entry name" value="CALM/Myosin/TropC-like"/>
</dbReference>
<accession>T1F2U7</accession>
<dbReference type="HOGENOM" id="CLU_061288_2_0_1"/>
<dbReference type="FunFam" id="1.10.238.10:FF:000001">
    <property type="entry name" value="Calmodulin 1"/>
    <property type="match status" value="1"/>
</dbReference>